<dbReference type="RefSeq" id="WP_073824218.1">
    <property type="nucleotide sequence ID" value="NZ_MQVS01000005.1"/>
</dbReference>
<dbReference type="Proteomes" id="UP000185612">
    <property type="component" value="Unassembled WGS sequence"/>
</dbReference>
<proteinExistence type="predicted"/>
<dbReference type="InterPro" id="IPR025420">
    <property type="entry name" value="DUF4143"/>
</dbReference>
<dbReference type="PANTHER" id="PTHR43566:SF2">
    <property type="entry name" value="DUF4143 DOMAIN-CONTAINING PROTEIN"/>
    <property type="match status" value="1"/>
</dbReference>
<sequence length="425" mass="47045">MENGLIKRNLLPVAQEMIEHAPVVVISGARQVGKSTLMQMLLGQLQHRLVNLDGAVARESAIFDPEGFADQFPEGVLAIDEVQRVPDLLLSIKLSVDRKRRAGRFLLTGSANLLTASGSQESLAGRAQTIRLYGLSQGELRGRVEDFAAFAWALPTLTPSVPTEVLSRAEYLKLATASCYPELQGMQPRAQRRWIDSYLERVLSKDVGDVSGIRLRDRLRPLMSLIAAENTSEFVNQRYGQALDLPARSVPSYMQALEDVFLIHRIPAWGHNLSKRAVAKPKICVADPGVAAHLAGVNLRGLEHDISSSLTGGFIEAFVVGELFKQQGWSEVDFTVHHWRDSGNGDHEVDIVLENRAREIVGVEVKAQTTLGAKHFKGLQRLRDLADKRFVAGIVLYTGSEVMPFGDRLWAMPINSLWEANYLPQ</sequence>
<keyword evidence="4" id="KW-1185">Reference proteome</keyword>
<dbReference type="InParanoid" id="A0A1Q5PW31"/>
<evidence type="ECO:0000259" key="1">
    <source>
        <dbReference type="Pfam" id="PF13173"/>
    </source>
</evidence>
<dbReference type="EMBL" id="MQVS01000005">
    <property type="protein sequence ID" value="OKL51672.1"/>
    <property type="molecule type" value="Genomic_DNA"/>
</dbReference>
<feature type="domain" description="DUF4143" evidence="2">
    <location>
        <begin position="205"/>
        <end position="367"/>
    </location>
</feature>
<dbReference type="SUPFAM" id="SSF52540">
    <property type="entry name" value="P-loop containing nucleoside triphosphate hydrolases"/>
    <property type="match status" value="1"/>
</dbReference>
<evidence type="ECO:0000259" key="2">
    <source>
        <dbReference type="Pfam" id="PF13635"/>
    </source>
</evidence>
<dbReference type="STRING" id="52770.BSZ40_05815"/>
<dbReference type="Pfam" id="PF13635">
    <property type="entry name" value="DUF4143"/>
    <property type="match status" value="1"/>
</dbReference>
<reference evidence="4" key="1">
    <citation type="submission" date="2016-12" db="EMBL/GenBank/DDBJ databases">
        <authorList>
            <person name="Meng X."/>
        </authorList>
    </citation>
    <scope>NUCLEOTIDE SEQUENCE [LARGE SCALE GENOMIC DNA]</scope>
    <source>
        <strain evidence="4">DSM 20732</strain>
    </source>
</reference>
<evidence type="ECO:0000313" key="3">
    <source>
        <dbReference type="EMBL" id="OKL51672.1"/>
    </source>
</evidence>
<comment type="caution">
    <text evidence="3">The sequence shown here is derived from an EMBL/GenBank/DDBJ whole genome shotgun (WGS) entry which is preliminary data.</text>
</comment>
<dbReference type="InterPro" id="IPR027417">
    <property type="entry name" value="P-loop_NTPase"/>
</dbReference>
<feature type="domain" description="AAA" evidence="1">
    <location>
        <begin position="22"/>
        <end position="140"/>
    </location>
</feature>
<dbReference type="InterPro" id="IPR041682">
    <property type="entry name" value="AAA_14"/>
</dbReference>
<accession>A0A1Q5PW31</accession>
<dbReference type="Pfam" id="PF13173">
    <property type="entry name" value="AAA_14"/>
    <property type="match status" value="1"/>
</dbReference>
<dbReference type="PANTHER" id="PTHR43566">
    <property type="entry name" value="CONSERVED PROTEIN"/>
    <property type="match status" value="1"/>
</dbReference>
<dbReference type="AlphaFoldDB" id="A0A1Q5PW31"/>
<evidence type="ECO:0008006" key="5">
    <source>
        <dbReference type="Google" id="ProtNLM"/>
    </source>
</evidence>
<evidence type="ECO:0000313" key="4">
    <source>
        <dbReference type="Proteomes" id="UP000185612"/>
    </source>
</evidence>
<name>A0A1Q5PW31_9ACTO</name>
<protein>
    <recommendedName>
        <fullName evidence="5">ATP-binding protein</fullName>
    </recommendedName>
</protein>
<dbReference type="OrthoDB" id="128089at2"/>
<gene>
    <name evidence="3" type="ORF">BSZ40_05815</name>
</gene>
<organism evidence="3 4">
    <name type="scientific">Buchananella hordeovulneris</name>
    <dbReference type="NCBI Taxonomy" id="52770"/>
    <lineage>
        <taxon>Bacteria</taxon>
        <taxon>Bacillati</taxon>
        <taxon>Actinomycetota</taxon>
        <taxon>Actinomycetes</taxon>
        <taxon>Actinomycetales</taxon>
        <taxon>Actinomycetaceae</taxon>
        <taxon>Buchananella</taxon>
    </lineage>
</organism>